<evidence type="ECO:0000256" key="1">
    <source>
        <dbReference type="ARBA" id="ARBA00022679"/>
    </source>
</evidence>
<dbReference type="InterPro" id="IPR005835">
    <property type="entry name" value="NTP_transferase_dom"/>
</dbReference>
<keyword evidence="1" id="KW-0808">Transferase</keyword>
<evidence type="ECO:0000256" key="4">
    <source>
        <dbReference type="ARBA" id="ARBA00048247"/>
    </source>
</evidence>
<dbReference type="Pfam" id="PF00483">
    <property type="entry name" value="NTP_transferase"/>
    <property type="match status" value="1"/>
</dbReference>
<dbReference type="GO" id="GO:0019134">
    <property type="term" value="F:glucosamine-1-phosphate N-acetyltransferase activity"/>
    <property type="evidence" value="ECO:0007669"/>
    <property type="project" value="UniProtKB-EC"/>
</dbReference>
<keyword evidence="2" id="KW-0548">Nucleotidyltransferase</keyword>
<dbReference type="PANTHER" id="PTHR43584:SF3">
    <property type="entry name" value="BIFUNCTIONAL PROTEIN GLMU"/>
    <property type="match status" value="1"/>
</dbReference>
<dbReference type="SUPFAM" id="SSF53448">
    <property type="entry name" value="Nucleotide-diphospho-sugar transferases"/>
    <property type="match status" value="1"/>
</dbReference>
<dbReference type="CDD" id="cd02540">
    <property type="entry name" value="GT2_GlmU_N_bac"/>
    <property type="match status" value="1"/>
</dbReference>
<keyword evidence="3" id="KW-0012">Acyltransferase</keyword>
<evidence type="ECO:0000256" key="5">
    <source>
        <dbReference type="ARBA" id="ARBA00048493"/>
    </source>
</evidence>
<proteinExistence type="predicted"/>
<comment type="catalytic activity">
    <reaction evidence="5">
        <text>N-acetyl-alpha-D-glucosamine 1-phosphate + UTP + H(+) = UDP-N-acetyl-alpha-D-glucosamine + diphosphate</text>
        <dbReference type="Rhea" id="RHEA:13509"/>
        <dbReference type="ChEBI" id="CHEBI:15378"/>
        <dbReference type="ChEBI" id="CHEBI:33019"/>
        <dbReference type="ChEBI" id="CHEBI:46398"/>
        <dbReference type="ChEBI" id="CHEBI:57705"/>
        <dbReference type="ChEBI" id="CHEBI:57776"/>
        <dbReference type="EC" id="2.7.7.23"/>
    </reaction>
</comment>
<dbReference type="AlphaFoldDB" id="A0A7V5LZU1"/>
<reference evidence="8" key="1">
    <citation type="journal article" date="2020" name="mSystems">
        <title>Genome- and Community-Level Interaction Insights into Carbon Utilization and Element Cycling Functions of Hydrothermarchaeota in Hydrothermal Sediment.</title>
        <authorList>
            <person name="Zhou Z."/>
            <person name="Liu Y."/>
            <person name="Xu W."/>
            <person name="Pan J."/>
            <person name="Luo Z.H."/>
            <person name="Li M."/>
        </authorList>
    </citation>
    <scope>NUCLEOTIDE SEQUENCE [LARGE SCALE GENOMIC DNA]</scope>
    <source>
        <strain evidence="8">HyVt-92</strain>
    </source>
</reference>
<dbReference type="Proteomes" id="UP000886070">
    <property type="component" value="Unassembled WGS sequence"/>
</dbReference>
<dbReference type="GO" id="GO:0003977">
    <property type="term" value="F:UDP-N-acetylglucosamine diphosphorylase activity"/>
    <property type="evidence" value="ECO:0007669"/>
    <property type="project" value="UniProtKB-EC"/>
</dbReference>
<dbReference type="InterPro" id="IPR050065">
    <property type="entry name" value="GlmU-like"/>
</dbReference>
<comment type="catalytic activity">
    <reaction evidence="4">
        <text>alpha-D-glucosamine 1-phosphate + acetyl-CoA = N-acetyl-alpha-D-glucosamine 1-phosphate + CoA + H(+)</text>
        <dbReference type="Rhea" id="RHEA:13725"/>
        <dbReference type="ChEBI" id="CHEBI:15378"/>
        <dbReference type="ChEBI" id="CHEBI:57287"/>
        <dbReference type="ChEBI" id="CHEBI:57288"/>
        <dbReference type="ChEBI" id="CHEBI:57776"/>
        <dbReference type="ChEBI" id="CHEBI:58516"/>
        <dbReference type="EC" id="2.3.1.157"/>
    </reaction>
</comment>
<organism evidence="8">
    <name type="scientific">Aerophobetes bacterium</name>
    <dbReference type="NCBI Taxonomy" id="2030807"/>
    <lineage>
        <taxon>Bacteria</taxon>
        <taxon>Candidatus Aerophobota</taxon>
    </lineage>
</organism>
<name>A0A7V5LZU1_UNCAE</name>
<sequence length="307" mass="34127">MLLMLFCVPILLTAGGREIIEKLGAKKAKWLSPVDKMLFSVSLKLVSGQTIFLKGRLELEKVIAVILAAGESTRMNSPISKLLHKIGDYFLIELPVKACIKAGVGRIIMVVGHQAEKIKEVVGGRCLYVYQEERLGTGDALRKASFLFSSFNGEVLVLPGDAPFVTYSILKDIVRYHREKNSVATILTAFLSDPASYGRVVRDSNNTVKKIVEKKNATPEELRIKEVNSGVYCFDAQKIVEVLPLLKPDKVSGEVYLTDVFEIFYSKGQRVEALCVQDPLVAMGVNTPCDLERARKIFAQKYKNLIN</sequence>
<evidence type="ECO:0000313" key="8">
    <source>
        <dbReference type="EMBL" id="HHF98910.1"/>
    </source>
</evidence>
<protein>
    <recommendedName>
        <fullName evidence="7">Nucleotidyl transferase domain-containing protein</fullName>
    </recommendedName>
</protein>
<evidence type="ECO:0000256" key="3">
    <source>
        <dbReference type="ARBA" id="ARBA00023315"/>
    </source>
</evidence>
<gene>
    <name evidence="8" type="ORF">ENL39_05445</name>
</gene>
<evidence type="ECO:0000256" key="6">
    <source>
        <dbReference type="ARBA" id="ARBA00049628"/>
    </source>
</evidence>
<dbReference type="PANTHER" id="PTHR43584">
    <property type="entry name" value="NUCLEOTIDYL TRANSFERASE"/>
    <property type="match status" value="1"/>
</dbReference>
<comment type="function">
    <text evidence="6">Catalyzes the last two sequential reactions in the de novo biosynthetic pathway for UDP-N-acetylglucosamine (UDP-GlcNAc). The C-terminal domain catalyzes the transfer of acetyl group from acetyl coenzyme A to glucosamine-1-phosphate (GlcN-1-P) to produce N-acetylglucosamine-1-phosphate (GlcNAc-1-P), which is converted into UDP-GlcNAc by the transfer of uridine 5-monophosphate (from uridine 5-triphosphate), a reaction catalyzed by the N-terminal domain.</text>
</comment>
<evidence type="ECO:0000259" key="7">
    <source>
        <dbReference type="Pfam" id="PF00483"/>
    </source>
</evidence>
<evidence type="ECO:0000256" key="2">
    <source>
        <dbReference type="ARBA" id="ARBA00022695"/>
    </source>
</evidence>
<feature type="domain" description="Nucleotidyl transferase" evidence="7">
    <location>
        <begin position="64"/>
        <end position="275"/>
    </location>
</feature>
<dbReference type="InterPro" id="IPR029044">
    <property type="entry name" value="Nucleotide-diphossugar_trans"/>
</dbReference>
<accession>A0A7V5LZU1</accession>
<comment type="caution">
    <text evidence="8">The sequence shown here is derived from an EMBL/GenBank/DDBJ whole genome shotgun (WGS) entry which is preliminary data.</text>
</comment>
<dbReference type="EMBL" id="DRTT01000146">
    <property type="protein sequence ID" value="HHF98910.1"/>
    <property type="molecule type" value="Genomic_DNA"/>
</dbReference>
<dbReference type="Gene3D" id="3.90.550.10">
    <property type="entry name" value="Spore Coat Polysaccharide Biosynthesis Protein SpsA, Chain A"/>
    <property type="match status" value="1"/>
</dbReference>